<dbReference type="InterPro" id="IPR003594">
    <property type="entry name" value="HATPase_dom"/>
</dbReference>
<comment type="caution">
    <text evidence="4">The sequence shown here is derived from an EMBL/GenBank/DDBJ whole genome shotgun (WGS) entry which is preliminary data.</text>
</comment>
<dbReference type="PANTHER" id="PTHR35526:SF3">
    <property type="entry name" value="ANTI-SIGMA-F FACTOR RSBW"/>
    <property type="match status" value="1"/>
</dbReference>
<evidence type="ECO:0000313" key="4">
    <source>
        <dbReference type="EMBL" id="OPC76805.1"/>
    </source>
</evidence>
<dbReference type="Gene3D" id="3.30.565.10">
    <property type="entry name" value="Histidine kinase-like ATPase, C-terminal domain"/>
    <property type="match status" value="1"/>
</dbReference>
<reference evidence="4 5" key="1">
    <citation type="submission" date="2017-03" db="EMBL/GenBank/DDBJ databases">
        <title>Draft genome sequence of Streptomyces scabrisporus NF3, endophyte isolated from Amphipterygium adstringens.</title>
        <authorList>
            <person name="Vazquez M."/>
            <person name="Ceapa C.D."/>
            <person name="Rodriguez Luna D."/>
            <person name="Sanchez Esquivel S."/>
        </authorList>
    </citation>
    <scope>NUCLEOTIDE SEQUENCE [LARGE SCALE GENOMIC DNA]</scope>
    <source>
        <strain evidence="4 5">NF3</strain>
    </source>
</reference>
<dbReference type="Pfam" id="PF13581">
    <property type="entry name" value="HATPase_c_2"/>
    <property type="match status" value="1"/>
</dbReference>
<dbReference type="GO" id="GO:0004674">
    <property type="term" value="F:protein serine/threonine kinase activity"/>
    <property type="evidence" value="ECO:0007669"/>
    <property type="project" value="UniProtKB-KW"/>
</dbReference>
<evidence type="ECO:0000256" key="2">
    <source>
        <dbReference type="SAM" id="MobiDB-lite"/>
    </source>
</evidence>
<keyword evidence="5" id="KW-1185">Reference proteome</keyword>
<feature type="region of interest" description="Disordered" evidence="2">
    <location>
        <begin position="183"/>
        <end position="242"/>
    </location>
</feature>
<keyword evidence="1" id="KW-0723">Serine/threonine-protein kinase</keyword>
<gene>
    <name evidence="4" type="ORF">B4N89_45870</name>
</gene>
<evidence type="ECO:0000313" key="5">
    <source>
        <dbReference type="Proteomes" id="UP000190037"/>
    </source>
</evidence>
<protein>
    <recommendedName>
        <fullName evidence="3">Histidine kinase/HSP90-like ATPase domain-containing protein</fullName>
    </recommendedName>
</protein>
<proteinExistence type="predicted"/>
<dbReference type="InterPro" id="IPR036890">
    <property type="entry name" value="HATPase_C_sf"/>
</dbReference>
<dbReference type="PANTHER" id="PTHR35526">
    <property type="entry name" value="ANTI-SIGMA-F FACTOR RSBW-RELATED"/>
    <property type="match status" value="1"/>
</dbReference>
<feature type="domain" description="Histidine kinase/HSP90-like ATPase" evidence="3">
    <location>
        <begin position="18"/>
        <end position="113"/>
    </location>
</feature>
<keyword evidence="1" id="KW-0808">Transferase</keyword>
<name>A0A1T3NJD3_9ACTN</name>
<dbReference type="AlphaFoldDB" id="A0A1T3NJD3"/>
<dbReference type="STRING" id="159449.B4N89_45870"/>
<evidence type="ECO:0000259" key="3">
    <source>
        <dbReference type="Pfam" id="PF13581"/>
    </source>
</evidence>
<keyword evidence="1" id="KW-0418">Kinase</keyword>
<organism evidence="4 5">
    <name type="scientific">Embleya scabrispora</name>
    <dbReference type="NCBI Taxonomy" id="159449"/>
    <lineage>
        <taxon>Bacteria</taxon>
        <taxon>Bacillati</taxon>
        <taxon>Actinomycetota</taxon>
        <taxon>Actinomycetes</taxon>
        <taxon>Kitasatosporales</taxon>
        <taxon>Streptomycetaceae</taxon>
        <taxon>Embleya</taxon>
    </lineage>
</organism>
<accession>A0A1T3NJD3</accession>
<dbReference type="SUPFAM" id="SSF55874">
    <property type="entry name" value="ATPase domain of HSP90 chaperone/DNA topoisomerase II/histidine kinase"/>
    <property type="match status" value="1"/>
</dbReference>
<evidence type="ECO:0000256" key="1">
    <source>
        <dbReference type="ARBA" id="ARBA00022527"/>
    </source>
</evidence>
<sequence>MAVSDSRFDSTNWTCDRATLEDVPRLRHELTSWLAGLGVDADTRYAVTLAAGEILANALTHGGVEGDRLRLSAYRAGSQVRFQVWDKSPTEPRVLDAGDGWESGRGMIMVDALRGAWGTQADGIGGKAVFWQTAGYARAEHLVLRGDVRTSETETGTRAAAQNSPLRSPVPCAPYEVRLAPSRNEPRSALGDCEGQTTVAGHKGSARDDDRSCHSPSPHSGLTFRMGAAPQPSGKGRGRAMKVGDRVRAKTALPGRFRCPAVPARSPGRIVKPVWGGRWSVTFTIPGLLGGQRQVTGTVTSAEIVPDP</sequence>
<dbReference type="EMBL" id="MWQN01000005">
    <property type="protein sequence ID" value="OPC76805.1"/>
    <property type="molecule type" value="Genomic_DNA"/>
</dbReference>
<dbReference type="InterPro" id="IPR050267">
    <property type="entry name" value="Anti-sigma-factor_SerPK"/>
</dbReference>
<dbReference type="Proteomes" id="UP000190037">
    <property type="component" value="Unassembled WGS sequence"/>
</dbReference>
<dbReference type="CDD" id="cd16936">
    <property type="entry name" value="HATPase_RsbW-like"/>
    <property type="match status" value="1"/>
</dbReference>